<dbReference type="PANTHER" id="PTHR12270">
    <property type="entry name" value="GLYCOSYLTRANSFERASE-RELATED"/>
    <property type="match status" value="1"/>
</dbReference>
<dbReference type="InterPro" id="IPR051292">
    <property type="entry name" value="Xyl/GlcA_transferase"/>
</dbReference>
<organism evidence="9 10">
    <name type="scientific">Schistosoma margrebowiei</name>
    <dbReference type="NCBI Taxonomy" id="48269"/>
    <lineage>
        <taxon>Eukaryota</taxon>
        <taxon>Metazoa</taxon>
        <taxon>Spiralia</taxon>
        <taxon>Lophotrochozoa</taxon>
        <taxon>Platyhelminthes</taxon>
        <taxon>Trematoda</taxon>
        <taxon>Digenea</taxon>
        <taxon>Strigeidida</taxon>
        <taxon>Schistosomatoidea</taxon>
        <taxon>Schistosomatidae</taxon>
        <taxon>Schistosoma</taxon>
    </lineage>
</organism>
<keyword evidence="2 8" id="KW-0812">Transmembrane</keyword>
<evidence type="ECO:0000256" key="5">
    <source>
        <dbReference type="ARBA" id="ARBA00023034"/>
    </source>
</evidence>
<sequence>MSSEYRLVSLLLFVTLWIYIIYEIKHSSMIILGGEFDPVCKYKMKPMYQPYYDFHNDTIHIAMLLADGIDNCYQAETQIKSILFHQKRWYPSNDDCCHFKHFKHINSNWLTPIDHVQSVNEIKNKRFSIVFHFIVDQLPYEFMNTLMTDWGLDGISVQFYPIKNYEARVKSFKSGHHAGHKSYLKLLITQILPTEIKKVIVLDADILLNDDISNLWSIFDEFRNDHCIGIAAEQNPTFYSNMGKRFWPALGHGYNAGILLFHLTKLRARGWDEIWMKTAFNLMREKRILPTGEQDVINAVLNRNKHWLYEIPCKWNIQLSAFSIRARCPVVWEFLLNKDDSNNNNNNYSRNKTLRDDVILQYPNAKLIHFNAHVKPEYFFPTPLRFPLPFDKSDEYHSTIQLSRKYFQLYYNLRGMSRHCFL</sequence>
<dbReference type="Proteomes" id="UP000050790">
    <property type="component" value="Unassembled WGS sequence"/>
</dbReference>
<evidence type="ECO:0000256" key="8">
    <source>
        <dbReference type="SAM" id="Phobius"/>
    </source>
</evidence>
<dbReference type="SUPFAM" id="SSF53448">
    <property type="entry name" value="Nucleotide-diphospho-sugar transferases"/>
    <property type="match status" value="1"/>
</dbReference>
<dbReference type="GO" id="GO:0015020">
    <property type="term" value="F:glucuronosyltransferase activity"/>
    <property type="evidence" value="ECO:0007669"/>
    <property type="project" value="TreeGrafter"/>
</dbReference>
<dbReference type="PANTHER" id="PTHR12270:SF25">
    <property type="entry name" value="GLYCOSYLTRANSFERASE-LIKE PROTEIN LARGE"/>
    <property type="match status" value="1"/>
</dbReference>
<keyword evidence="4 8" id="KW-1133">Transmembrane helix</keyword>
<dbReference type="InterPro" id="IPR029044">
    <property type="entry name" value="Nucleotide-diphossugar_trans"/>
</dbReference>
<evidence type="ECO:0000256" key="7">
    <source>
        <dbReference type="ARBA" id="ARBA00023180"/>
    </source>
</evidence>
<evidence type="ECO:0000256" key="6">
    <source>
        <dbReference type="ARBA" id="ARBA00023136"/>
    </source>
</evidence>
<dbReference type="Pfam" id="PF01501">
    <property type="entry name" value="Glyco_transf_8"/>
    <property type="match status" value="1"/>
</dbReference>
<evidence type="ECO:0000256" key="2">
    <source>
        <dbReference type="ARBA" id="ARBA00022692"/>
    </source>
</evidence>
<dbReference type="InterPro" id="IPR002495">
    <property type="entry name" value="Glyco_trans_8"/>
</dbReference>
<name>A0AA85AHD5_9TREM</name>
<dbReference type="GO" id="GO:0042285">
    <property type="term" value="F:xylosyltransferase activity"/>
    <property type="evidence" value="ECO:0007669"/>
    <property type="project" value="TreeGrafter"/>
</dbReference>
<proteinExistence type="predicted"/>
<evidence type="ECO:0000256" key="1">
    <source>
        <dbReference type="ARBA" id="ARBA00004323"/>
    </source>
</evidence>
<evidence type="ECO:0000256" key="3">
    <source>
        <dbReference type="ARBA" id="ARBA00022968"/>
    </source>
</evidence>
<dbReference type="GO" id="GO:0000139">
    <property type="term" value="C:Golgi membrane"/>
    <property type="evidence" value="ECO:0007669"/>
    <property type="project" value="UniProtKB-SubCell"/>
</dbReference>
<dbReference type="AlphaFoldDB" id="A0AA85AHD5"/>
<accession>A0AA85AHD5</accession>
<evidence type="ECO:0000256" key="4">
    <source>
        <dbReference type="ARBA" id="ARBA00022989"/>
    </source>
</evidence>
<dbReference type="WBParaSite" id="SMRG1_83910.1">
    <property type="protein sequence ID" value="SMRG1_83910.1"/>
    <property type="gene ID" value="SMRG1_83910"/>
</dbReference>
<dbReference type="GO" id="GO:0035269">
    <property type="term" value="P:protein O-linked glycosylation via mannose"/>
    <property type="evidence" value="ECO:0007669"/>
    <property type="project" value="TreeGrafter"/>
</dbReference>
<keyword evidence="7" id="KW-0325">Glycoprotein</keyword>
<feature type="transmembrane region" description="Helical" evidence="8">
    <location>
        <begin position="6"/>
        <end position="22"/>
    </location>
</feature>
<reference evidence="10" key="1">
    <citation type="submission" date="2023-11" db="UniProtKB">
        <authorList>
            <consortium name="WormBaseParasite"/>
        </authorList>
    </citation>
    <scope>IDENTIFICATION</scope>
</reference>
<evidence type="ECO:0000313" key="10">
    <source>
        <dbReference type="WBParaSite" id="SMRG1_83910.1"/>
    </source>
</evidence>
<keyword evidence="3" id="KW-0735">Signal-anchor</keyword>
<evidence type="ECO:0000313" key="9">
    <source>
        <dbReference type="Proteomes" id="UP000050790"/>
    </source>
</evidence>
<protein>
    <submittedName>
        <fullName evidence="10">Uncharacterized protein</fullName>
    </submittedName>
</protein>
<dbReference type="Gene3D" id="3.90.550.10">
    <property type="entry name" value="Spore Coat Polysaccharide Biosynthesis Protein SpsA, Chain A"/>
    <property type="match status" value="1"/>
</dbReference>
<keyword evidence="6 8" id="KW-0472">Membrane</keyword>
<comment type="subcellular location">
    <subcellularLocation>
        <location evidence="1">Golgi apparatus membrane</location>
        <topology evidence="1">Single-pass type II membrane protein</topology>
    </subcellularLocation>
</comment>
<keyword evidence="5" id="KW-0333">Golgi apparatus</keyword>